<name>A0A1V4SJW1_RUMHU</name>
<protein>
    <submittedName>
        <fullName evidence="1">Uncharacterized protein</fullName>
    </submittedName>
</protein>
<dbReference type="EMBL" id="MZGX01000016">
    <property type="protein sequence ID" value="OPX43537.1"/>
    <property type="molecule type" value="Genomic_DNA"/>
</dbReference>
<evidence type="ECO:0000313" key="2">
    <source>
        <dbReference type="Proteomes" id="UP000191554"/>
    </source>
</evidence>
<dbReference type="RefSeq" id="WP_080064904.1">
    <property type="nucleotide sequence ID" value="NZ_MZGX01000016.1"/>
</dbReference>
<proteinExistence type="predicted"/>
<dbReference type="AlphaFoldDB" id="A0A1V4SJW1"/>
<organism evidence="1 2">
    <name type="scientific">Ruminiclostridium hungatei</name>
    <name type="common">Clostridium hungatei</name>
    <dbReference type="NCBI Taxonomy" id="48256"/>
    <lineage>
        <taxon>Bacteria</taxon>
        <taxon>Bacillati</taxon>
        <taxon>Bacillota</taxon>
        <taxon>Clostridia</taxon>
        <taxon>Eubacteriales</taxon>
        <taxon>Oscillospiraceae</taxon>
        <taxon>Ruminiclostridium</taxon>
    </lineage>
</organism>
<evidence type="ECO:0000313" key="1">
    <source>
        <dbReference type="EMBL" id="OPX43537.1"/>
    </source>
</evidence>
<sequence length="98" mass="11302">MPRLRGNAIQFNESTCKLTPEQIAFREQIDNLYYDGYYEKLYKVLKSVTGVMAGKFISKWGYTYKLELDDVIAECNLRLCQLIDGGLAISDNHSFYDS</sequence>
<dbReference type="Proteomes" id="UP000191554">
    <property type="component" value="Unassembled WGS sequence"/>
</dbReference>
<comment type="caution">
    <text evidence="1">The sequence shown here is derived from an EMBL/GenBank/DDBJ whole genome shotgun (WGS) entry which is preliminary data.</text>
</comment>
<gene>
    <name evidence="1" type="ORF">CLHUN_24740</name>
</gene>
<reference evidence="1 2" key="1">
    <citation type="submission" date="2017-03" db="EMBL/GenBank/DDBJ databases">
        <title>Genome sequence of Clostridium hungatei DSM 14427.</title>
        <authorList>
            <person name="Poehlein A."/>
            <person name="Daniel R."/>
        </authorList>
    </citation>
    <scope>NUCLEOTIDE SEQUENCE [LARGE SCALE GENOMIC DNA]</scope>
    <source>
        <strain evidence="1 2">DSM 14427</strain>
    </source>
</reference>
<dbReference type="STRING" id="48256.CLHUN_24740"/>
<accession>A0A1V4SJW1</accession>
<keyword evidence="2" id="KW-1185">Reference proteome</keyword>